<dbReference type="EMBL" id="CAJNNW010025236">
    <property type="protein sequence ID" value="CAE8676358.1"/>
    <property type="molecule type" value="Genomic_DNA"/>
</dbReference>
<dbReference type="AlphaFoldDB" id="A0A813JCG3"/>
<organism evidence="1 2">
    <name type="scientific">Polarella glacialis</name>
    <name type="common">Dinoflagellate</name>
    <dbReference type="NCBI Taxonomy" id="89957"/>
    <lineage>
        <taxon>Eukaryota</taxon>
        <taxon>Sar</taxon>
        <taxon>Alveolata</taxon>
        <taxon>Dinophyceae</taxon>
        <taxon>Suessiales</taxon>
        <taxon>Suessiaceae</taxon>
        <taxon>Polarella</taxon>
    </lineage>
</organism>
<evidence type="ECO:0000313" key="1">
    <source>
        <dbReference type="EMBL" id="CAE8676358.1"/>
    </source>
</evidence>
<sequence length="517" mass="56193">MGNVRFPHARLADTCPLLINQSFNIAIAVPSLDVLANGAQSTFGFDDFNTTTDVLLSSMMAFGLGRQFDRIEAVVAEIWNDLPPNGRMVKQFYGDISGPNSDCVFPFIPFRCAELLFDFGYYFLPRGNYWVTVYGVSLNFETFSWGTHLPVTGSPGFTWRREEGVLSQGSRDYAFDLHACPVTPATCSNKTSECSGNILTACVGSGTCIQNVTSFSGAGPHAYSCICTVSSNSGNQSSSCTGIVTLIDQTAPVVVVQDRTVRTREKSFRATLLAIKKCSGSLPVLPVHLSQGIASAVDACDGPLDVNKLGVITHIELIAQVQEGDLMHPDLVAAAKLDLIQRVAHRGCVKWGFNASTAQLPFYNLQATYIIHFTLADAAGNVVQDSFRVRISNCKMKWLQAQARLCATHESQCLVDAGCAACIGDRQFCGSCPNPGATIPGTHGVMCGLALKECTRLKARCEITSGKACLLHAARCTKTCSSVTGGNLYSRRQLHRFQKHQRHHAFFPRFWQVGFPE</sequence>
<name>A0A813JCG3_POLGL</name>
<reference evidence="1" key="1">
    <citation type="submission" date="2021-02" db="EMBL/GenBank/DDBJ databases">
        <authorList>
            <person name="Dougan E. K."/>
            <person name="Rhodes N."/>
            <person name="Thang M."/>
            <person name="Chan C."/>
        </authorList>
    </citation>
    <scope>NUCLEOTIDE SEQUENCE</scope>
</reference>
<comment type="caution">
    <text evidence="1">The sequence shown here is derived from an EMBL/GenBank/DDBJ whole genome shotgun (WGS) entry which is preliminary data.</text>
</comment>
<gene>
    <name evidence="1" type="ORF">PGLA2088_LOCUS19830</name>
</gene>
<dbReference type="Proteomes" id="UP000626109">
    <property type="component" value="Unassembled WGS sequence"/>
</dbReference>
<protein>
    <submittedName>
        <fullName evidence="1">Uncharacterized protein</fullName>
    </submittedName>
</protein>
<evidence type="ECO:0000313" key="2">
    <source>
        <dbReference type="Proteomes" id="UP000626109"/>
    </source>
</evidence>
<proteinExistence type="predicted"/>
<accession>A0A813JCG3</accession>